<reference evidence="15 16" key="1">
    <citation type="submission" date="2016-06" db="EMBL/GenBank/DDBJ databases">
        <title>Genome sequence of Clostridium acetireducens DSM 10703.</title>
        <authorList>
            <person name="Poehlein A."/>
            <person name="Fluechter S."/>
            <person name="Duerre P."/>
            <person name="Daniel R."/>
        </authorList>
    </citation>
    <scope>NUCLEOTIDE SEQUENCE [LARGE SCALE GENOMIC DNA]</scope>
    <source>
        <strain evidence="15 16">DSM 10703</strain>
    </source>
</reference>
<evidence type="ECO:0000256" key="11">
    <source>
        <dbReference type="ARBA" id="ARBA00047448"/>
    </source>
</evidence>
<evidence type="ECO:0000256" key="2">
    <source>
        <dbReference type="ARBA" id="ARBA00005941"/>
    </source>
</evidence>
<proteinExistence type="inferred from homology"/>
<feature type="binding site" evidence="12">
    <location>
        <position position="116"/>
    </location>
    <ligand>
        <name>Fe cation</name>
        <dbReference type="ChEBI" id="CHEBI:24875"/>
        <label>2</label>
        <note>catalytic</note>
    </ligand>
</feature>
<evidence type="ECO:0000256" key="6">
    <source>
        <dbReference type="ARBA" id="ARBA00022723"/>
    </source>
</evidence>
<evidence type="ECO:0000259" key="14">
    <source>
        <dbReference type="Pfam" id="PF06397"/>
    </source>
</evidence>
<dbReference type="NCBIfam" id="TIGR00319">
    <property type="entry name" value="desulf_FeS4"/>
    <property type="match status" value="1"/>
</dbReference>
<dbReference type="InterPro" id="IPR002742">
    <property type="entry name" value="Desulfoferrodoxin_Fe-bd_dom"/>
</dbReference>
<dbReference type="InterPro" id="IPR051233">
    <property type="entry name" value="Desulfoferrodoxin_SOR"/>
</dbReference>
<dbReference type="NCBIfam" id="TIGR00320">
    <property type="entry name" value="dfx_rbo"/>
    <property type="match status" value="1"/>
</dbReference>
<feature type="domain" description="Desulfoferrodoxin ferrous iron-binding" evidence="13">
    <location>
        <begin position="43"/>
        <end position="123"/>
    </location>
</feature>
<keyword evidence="15" id="KW-0560">Oxidoreductase</keyword>
<feature type="binding site" evidence="12">
    <location>
        <position position="69"/>
    </location>
    <ligand>
        <name>Fe cation</name>
        <dbReference type="ChEBI" id="CHEBI:24875"/>
        <label>2</label>
        <note>catalytic</note>
    </ligand>
</feature>
<keyword evidence="8 12" id="KW-0408">Iron</keyword>
<dbReference type="PATRIC" id="fig|1121290.3.peg.272"/>
<comment type="catalytic activity">
    <reaction evidence="11">
        <text>reduced [rubredoxin] + superoxide + 2 H(+) = oxidized [rubredoxin] + H2O2</text>
        <dbReference type="Rhea" id="RHEA:21324"/>
        <dbReference type="Rhea" id="RHEA-COMP:10302"/>
        <dbReference type="Rhea" id="RHEA-COMP:10303"/>
        <dbReference type="ChEBI" id="CHEBI:15378"/>
        <dbReference type="ChEBI" id="CHEBI:16240"/>
        <dbReference type="ChEBI" id="CHEBI:18421"/>
        <dbReference type="ChEBI" id="CHEBI:29033"/>
        <dbReference type="ChEBI" id="CHEBI:29034"/>
        <dbReference type="EC" id="1.15.1.2"/>
    </reaction>
</comment>
<comment type="cofactor">
    <cofactor evidence="12">
        <name>Fe(3+)</name>
        <dbReference type="ChEBI" id="CHEBI:29034"/>
    </cofactor>
    <text evidence="12">Binds 1 Fe(3+) ion per subunit. The iron ion 1 is coordinated via 4 cysteine residues.</text>
</comment>
<dbReference type="GO" id="GO:0019430">
    <property type="term" value="P:removal of superoxide radicals"/>
    <property type="evidence" value="ECO:0007669"/>
    <property type="project" value="InterPro"/>
</dbReference>
<evidence type="ECO:0000256" key="7">
    <source>
        <dbReference type="ARBA" id="ARBA00022982"/>
    </source>
</evidence>
<keyword evidence="7" id="KW-0249">Electron transport</keyword>
<feature type="binding site" evidence="12">
    <location>
        <position position="10"/>
    </location>
    <ligand>
        <name>Fe cation</name>
        <dbReference type="ChEBI" id="CHEBI:24875"/>
        <label>1</label>
    </ligand>
</feature>
<feature type="binding site" evidence="12">
    <location>
        <position position="49"/>
    </location>
    <ligand>
        <name>Fe cation</name>
        <dbReference type="ChEBI" id="CHEBI:24875"/>
        <label>2</label>
        <note>catalytic</note>
    </ligand>
</feature>
<protein>
    <recommendedName>
        <fullName evidence="4">Desulfoferrodoxin</fullName>
        <ecNumber evidence="3">1.15.1.2</ecNumber>
    </recommendedName>
    <alternativeName>
        <fullName evidence="10">Superoxide reductase</fullName>
    </alternativeName>
</protein>
<dbReference type="InterPro" id="IPR004793">
    <property type="entry name" value="Desulfoferrodoxin_rbo"/>
</dbReference>
<dbReference type="InterPro" id="IPR038094">
    <property type="entry name" value="Desulfoferrodoxin_N_sf"/>
</dbReference>
<organism evidence="15 16">
    <name type="scientific">Clostridium acetireducens DSM 10703</name>
    <dbReference type="NCBI Taxonomy" id="1121290"/>
    <lineage>
        <taxon>Bacteria</taxon>
        <taxon>Bacillati</taxon>
        <taxon>Bacillota</taxon>
        <taxon>Clostridia</taxon>
        <taxon>Eubacteriales</taxon>
        <taxon>Clostridiaceae</taxon>
        <taxon>Clostridium</taxon>
    </lineage>
</organism>
<dbReference type="EC" id="1.15.1.2" evidence="3"/>
<evidence type="ECO:0000256" key="4">
    <source>
        <dbReference type="ARBA" id="ARBA00014839"/>
    </source>
</evidence>
<dbReference type="AlphaFoldDB" id="A0A1E8F1F5"/>
<comment type="cofactor">
    <cofactor evidence="1">
        <name>Cu(2+)</name>
        <dbReference type="ChEBI" id="CHEBI:29036"/>
    </cofactor>
</comment>
<dbReference type="EMBL" id="LZFO01000003">
    <property type="protein sequence ID" value="OFI07440.1"/>
    <property type="molecule type" value="Genomic_DNA"/>
</dbReference>
<feature type="domain" description="Desulfoferrodoxin N-terminal" evidence="14">
    <location>
        <begin position="3"/>
        <end position="35"/>
    </location>
</feature>
<evidence type="ECO:0000256" key="5">
    <source>
        <dbReference type="ARBA" id="ARBA00022448"/>
    </source>
</evidence>
<dbReference type="SUPFAM" id="SSF57802">
    <property type="entry name" value="Rubredoxin-like"/>
    <property type="match status" value="1"/>
</dbReference>
<dbReference type="InterPro" id="IPR036073">
    <property type="entry name" value="Desulfoferrodoxin_Fe-bd_dom_sf"/>
</dbReference>
<gene>
    <name evidence="15" type="primary">dfx</name>
    <name evidence="15" type="ORF">CLOACE_02690</name>
</gene>
<keyword evidence="16" id="KW-1185">Reference proteome</keyword>
<name>A0A1E8F1F5_9CLOT</name>
<dbReference type="OrthoDB" id="9814936at2"/>
<feature type="binding site" evidence="12">
    <location>
        <position position="29"/>
    </location>
    <ligand>
        <name>Fe cation</name>
        <dbReference type="ChEBI" id="CHEBI:24875"/>
        <label>1</label>
    </ligand>
</feature>
<comment type="similarity">
    <text evidence="2">Belongs to the desulfoferrodoxin family.</text>
</comment>
<evidence type="ECO:0000256" key="8">
    <source>
        <dbReference type="ARBA" id="ARBA00023004"/>
    </source>
</evidence>
<dbReference type="NCBIfam" id="TIGR00332">
    <property type="entry name" value="neela_ferrous"/>
    <property type="match status" value="1"/>
</dbReference>
<accession>A0A1E8F1F5</accession>
<evidence type="ECO:0000256" key="1">
    <source>
        <dbReference type="ARBA" id="ARBA00001973"/>
    </source>
</evidence>
<dbReference type="PANTHER" id="PTHR36541:SF1">
    <property type="entry name" value="SUPEROXIDE REDUCTASE-RELATED"/>
    <property type="match status" value="1"/>
</dbReference>
<dbReference type="PANTHER" id="PTHR36541">
    <property type="entry name" value="SUPEROXIDE REDUCTASE-RELATED"/>
    <property type="match status" value="1"/>
</dbReference>
<evidence type="ECO:0000256" key="10">
    <source>
        <dbReference type="ARBA" id="ARBA00031398"/>
    </source>
</evidence>
<evidence type="ECO:0000259" key="13">
    <source>
        <dbReference type="Pfam" id="PF01880"/>
    </source>
</evidence>
<feature type="binding site" evidence="12">
    <location>
        <position position="75"/>
    </location>
    <ligand>
        <name>Fe cation</name>
        <dbReference type="ChEBI" id="CHEBI:24875"/>
        <label>2</label>
        <note>catalytic</note>
    </ligand>
</feature>
<evidence type="ECO:0000313" key="16">
    <source>
        <dbReference type="Proteomes" id="UP000175744"/>
    </source>
</evidence>
<dbReference type="Pfam" id="PF01880">
    <property type="entry name" value="Desulfoferrodox"/>
    <property type="match status" value="1"/>
</dbReference>
<dbReference type="InterPro" id="IPR004462">
    <property type="entry name" value="Desulfoferrodoxin_N"/>
</dbReference>
<feature type="binding site" evidence="12">
    <location>
        <position position="30"/>
    </location>
    <ligand>
        <name>Fe cation</name>
        <dbReference type="ChEBI" id="CHEBI:24875"/>
        <label>1</label>
    </ligand>
</feature>
<evidence type="ECO:0000256" key="3">
    <source>
        <dbReference type="ARBA" id="ARBA00012679"/>
    </source>
</evidence>
<dbReference type="Proteomes" id="UP000175744">
    <property type="component" value="Unassembled WGS sequence"/>
</dbReference>
<dbReference type="STRING" id="1121290.CLAOCE_02690"/>
<dbReference type="Pfam" id="PF06397">
    <property type="entry name" value="Desulfoferrod_N"/>
    <property type="match status" value="1"/>
</dbReference>
<keyword evidence="5" id="KW-0813">Transport</keyword>
<evidence type="ECO:0000256" key="12">
    <source>
        <dbReference type="PIRSR" id="PIRSR604793-1"/>
    </source>
</evidence>
<comment type="caution">
    <text evidence="15">The sequence shown here is derived from an EMBL/GenBank/DDBJ whole genome shotgun (WGS) entry which is preliminary data.</text>
</comment>
<evidence type="ECO:0000256" key="9">
    <source>
        <dbReference type="ARBA" id="ARBA00024690"/>
    </source>
</evidence>
<comment type="function">
    <text evidence="9">Catalyzes the one-electron reduction of superoxide anion radical to hydrogen peroxide at a nonheme ferrous iron center. Plays a fundamental role in case of oxidative stress via its superoxide detoxification activity.</text>
</comment>
<feature type="binding site" evidence="12">
    <location>
        <position position="13"/>
    </location>
    <ligand>
        <name>Fe cation</name>
        <dbReference type="ChEBI" id="CHEBI:24875"/>
        <label>1</label>
    </ligand>
</feature>
<dbReference type="GO" id="GO:0005506">
    <property type="term" value="F:iron ion binding"/>
    <property type="evidence" value="ECO:0007669"/>
    <property type="project" value="InterPro"/>
</dbReference>
<dbReference type="Gene3D" id="2.20.28.100">
    <property type="entry name" value="Desulphoferrodoxin, N-terminal domain"/>
    <property type="match status" value="1"/>
</dbReference>
<dbReference type="RefSeq" id="WP_070109243.1">
    <property type="nucleotide sequence ID" value="NZ_LZFO01000003.1"/>
</dbReference>
<dbReference type="GO" id="GO:0050605">
    <property type="term" value="F:superoxide reductase activity"/>
    <property type="evidence" value="ECO:0007669"/>
    <property type="project" value="UniProtKB-EC"/>
</dbReference>
<dbReference type="CDD" id="cd00974">
    <property type="entry name" value="DSRD"/>
    <property type="match status" value="1"/>
</dbReference>
<comment type="cofactor">
    <cofactor evidence="12">
        <name>Fe(2+)</name>
        <dbReference type="ChEBI" id="CHEBI:29033"/>
    </cofactor>
    <text evidence="12">Binds 1 Fe(2+) ion per subunit. The iron ion 2 is coordinated via four histidines and one cysteine residue.</text>
</comment>
<dbReference type="SUPFAM" id="SSF49367">
    <property type="entry name" value="Superoxide reductase-like"/>
    <property type="match status" value="1"/>
</dbReference>
<evidence type="ECO:0000313" key="15">
    <source>
        <dbReference type="EMBL" id="OFI07440.1"/>
    </source>
</evidence>
<feature type="binding site" evidence="12">
    <location>
        <position position="119"/>
    </location>
    <ligand>
        <name>Fe cation</name>
        <dbReference type="ChEBI" id="CHEBI:24875"/>
        <label>2</label>
        <note>catalytic</note>
    </ligand>
</feature>
<keyword evidence="6 12" id="KW-0479">Metal-binding</keyword>
<sequence length="124" mass="14219">MTQINQVYKCELCGNIVEVLHKGEGKLECCGKNMIILSENITDATLEKHIPLLEKSQGGIIIKVGKEEHPMTEKHNIEWIEVITNNKTYRKCLKANERAEAIFKIDEEILAVRAYCNLHGLWKK</sequence>
<dbReference type="Gene3D" id="2.60.40.730">
    <property type="entry name" value="SOR catalytic domain"/>
    <property type="match status" value="1"/>
</dbReference>